<protein>
    <submittedName>
        <fullName evidence="1">Uncharacterized protein</fullName>
    </submittedName>
</protein>
<accession>A0A9N8EIP0</accession>
<proteinExistence type="predicted"/>
<name>A0A9N8EIP0_9STRA</name>
<dbReference type="Proteomes" id="UP001153069">
    <property type="component" value="Unassembled WGS sequence"/>
</dbReference>
<reference evidence="1" key="1">
    <citation type="submission" date="2020-06" db="EMBL/GenBank/DDBJ databases">
        <authorList>
            <consortium name="Plant Systems Biology data submission"/>
        </authorList>
    </citation>
    <scope>NUCLEOTIDE SEQUENCE</scope>
    <source>
        <strain evidence="1">D6</strain>
    </source>
</reference>
<evidence type="ECO:0000313" key="2">
    <source>
        <dbReference type="Proteomes" id="UP001153069"/>
    </source>
</evidence>
<dbReference type="OrthoDB" id="10046327at2759"/>
<organism evidence="1 2">
    <name type="scientific">Seminavis robusta</name>
    <dbReference type="NCBI Taxonomy" id="568900"/>
    <lineage>
        <taxon>Eukaryota</taxon>
        <taxon>Sar</taxon>
        <taxon>Stramenopiles</taxon>
        <taxon>Ochrophyta</taxon>
        <taxon>Bacillariophyta</taxon>
        <taxon>Bacillariophyceae</taxon>
        <taxon>Bacillariophycidae</taxon>
        <taxon>Naviculales</taxon>
        <taxon>Naviculaceae</taxon>
        <taxon>Seminavis</taxon>
    </lineage>
</organism>
<keyword evidence="2" id="KW-1185">Reference proteome</keyword>
<comment type="caution">
    <text evidence="1">The sequence shown here is derived from an EMBL/GenBank/DDBJ whole genome shotgun (WGS) entry which is preliminary data.</text>
</comment>
<evidence type="ECO:0000313" key="1">
    <source>
        <dbReference type="EMBL" id="CAB9521100.1"/>
    </source>
</evidence>
<dbReference type="AlphaFoldDB" id="A0A9N8EIP0"/>
<gene>
    <name evidence="1" type="ORF">SEMRO_1164_G248040.1</name>
</gene>
<sequence>MTGLCKSCFNSLGDEGPIQICFQARCEGVANSADDEGGENDIEGVNNNYSNDNSNNCDNCNNYCDVDLASDRLDTENSQLDPAFLHTGEEHLAGDLELDLEKLEDAEEDHNAFEPCVPTTHVAAKSLDFDTTIGTMGTSVLLNNVGTMLVRRDSTMRASRKERHLIERVVSSGEIGTVPIVYLEGILFPSIFWCLPHSSEGGILGSMPTPLFCQHATRKQFNVASVIDHARTRVKTIGTTSSTDGRYLSFQFDSLANGALEGQDTRVVLSRGFEECLGPAGIKARNAEDDFITDQIDSRQNVHNLCASERDNPSTLFVTLTCNQREHFGVRNIKRYIDDGEALENYKLYRRKWFPQEKELSSNEEREVQHSLVEASMSLICRNWLEVKTILLRYILKSPEKPFGEVLKIFCRDEYQGDAGNLCHLHFLITLAAAYNTPEGKISIESMIRGHIEEIVGLDEVDSFIDEGILDNWEDFERMKEQGRKFLMHTCSARCKRRTGPGQNDLRCRVPDTRKISTDLTKFFQLNLHMNHSKAATNVMERLELCRPLSETGGIFGPNEDFLKAKRIFPVARHGEGLISPVIGRLFAATRSSMNVQICTSFGTSRYVVKYLIKIDENNYVAFHAKHSDDKTIKAEHVFLHNTKITSSAINEAKKLKQSRHENRPKGRALASTEMMQIILAYPQIYTNMEFVKVSTLPLGE</sequence>
<dbReference type="EMBL" id="CAICTM010001162">
    <property type="protein sequence ID" value="CAB9521100.1"/>
    <property type="molecule type" value="Genomic_DNA"/>
</dbReference>